<sequence length="609" mass="62892">MTLVAVMPLWAGTVQTAQAAPAVRLSGDSLNAGGNLLSTVLGSLLDPVLDPILTPVLGAVGGVTGPVTDAACDAAGGIGGALGLPACPFDLSFRTELQSDDGVTTRMHAATVGVPTSLNVDGDPAPDLVATVGLAADGQVGLTVTAHPLQSGPLPVSVEAVLSDFGPIVGANLPAETISFGYDARADRAPGEFTLTARLASLLDGELDLSLAQSDLGSRIAVIADLVDGDVAAPEQATAISLDYLTSPQSALIQVGIADPRKDLSATLTQPSTGTVVVEAVIDRDGDDADVTADSRTTATVTIDEIPSSLSIDLLRPRDGIIEVDYDATARIDALDVGLRLDALPAADGLDPQVQVAIADVAPSLNLSVDTTGETVSSTDPAGGPIVVTFIGDPSSAPGDTSVESVVAQIRDLEGLPDLDLSIAKLPQTLSLCFDRGPACRRDEGRERPDGNGYTPHLSIDAVSSHTSDFVTVNAAVDTDDGEIRVEDLRFRELAVDTTEGPDREIFRVALPRIAVFVDSDDQPFTIGNVTFGAVDSLRLGSVSNPARAQDRFLWITGYRIVNLLLLRGAIEQELAGTLECGGNRVLAVKGFNLLDFGIFGLDPVDLCS</sequence>
<comment type="caution">
    <text evidence="2">The sequence shown here is derived from an EMBL/GenBank/DDBJ whole genome shotgun (WGS) entry which is preliminary data.</text>
</comment>
<dbReference type="eggNOG" id="ENOG503451J">
    <property type="taxonomic scope" value="Bacteria"/>
</dbReference>
<dbReference type="STRING" id="585531.HMPREF0063_12100"/>
<keyword evidence="1" id="KW-0732">Signal</keyword>
<feature type="signal peptide" evidence="1">
    <location>
        <begin position="1"/>
        <end position="19"/>
    </location>
</feature>
<protein>
    <recommendedName>
        <fullName evidence="4">Tat pathway signal sequence domain protein</fullName>
    </recommendedName>
</protein>
<evidence type="ECO:0000313" key="3">
    <source>
        <dbReference type="Proteomes" id="UP000003111"/>
    </source>
</evidence>
<organism evidence="2 3">
    <name type="scientific">Aeromicrobium marinum DSM 15272</name>
    <dbReference type="NCBI Taxonomy" id="585531"/>
    <lineage>
        <taxon>Bacteria</taxon>
        <taxon>Bacillati</taxon>
        <taxon>Actinomycetota</taxon>
        <taxon>Actinomycetes</taxon>
        <taxon>Propionibacteriales</taxon>
        <taxon>Nocardioidaceae</taxon>
        <taxon>Aeromicrobium</taxon>
    </lineage>
</organism>
<proteinExistence type="predicted"/>
<keyword evidence="3" id="KW-1185">Reference proteome</keyword>
<evidence type="ECO:0008006" key="4">
    <source>
        <dbReference type="Google" id="ProtNLM"/>
    </source>
</evidence>
<accession>E2SCD8</accession>
<feature type="chain" id="PRO_5003163934" description="Tat pathway signal sequence domain protein" evidence="1">
    <location>
        <begin position="20"/>
        <end position="609"/>
    </location>
</feature>
<dbReference type="Proteomes" id="UP000003111">
    <property type="component" value="Unassembled WGS sequence"/>
</dbReference>
<evidence type="ECO:0000256" key="1">
    <source>
        <dbReference type="SAM" id="SignalP"/>
    </source>
</evidence>
<dbReference type="AlphaFoldDB" id="E2SCD8"/>
<evidence type="ECO:0000313" key="2">
    <source>
        <dbReference type="EMBL" id="EFQ82891.1"/>
    </source>
</evidence>
<gene>
    <name evidence="2" type="ORF">HMPREF0063_12100</name>
</gene>
<name>E2SCD8_9ACTN</name>
<dbReference type="EMBL" id="ACLF03000006">
    <property type="protein sequence ID" value="EFQ82891.1"/>
    <property type="molecule type" value="Genomic_DNA"/>
</dbReference>
<dbReference type="HOGENOM" id="CLU_448090_0_0_11"/>
<reference evidence="2" key="1">
    <citation type="submission" date="2010-08" db="EMBL/GenBank/DDBJ databases">
        <authorList>
            <person name="Muzny D."/>
            <person name="Qin X."/>
            <person name="Buhay C."/>
            <person name="Dugan-Rocha S."/>
            <person name="Ding Y."/>
            <person name="Chen G."/>
            <person name="Hawes A."/>
            <person name="Holder M."/>
            <person name="Jhangiani S."/>
            <person name="Johnson A."/>
            <person name="Khan Z."/>
            <person name="Li Z."/>
            <person name="Liu W."/>
            <person name="Liu X."/>
            <person name="Perez L."/>
            <person name="Shen H."/>
            <person name="Wang Q."/>
            <person name="Watt J."/>
            <person name="Xi L."/>
            <person name="Xin Y."/>
            <person name="Zhou J."/>
            <person name="Deng J."/>
            <person name="Jiang H."/>
            <person name="Liu Y."/>
            <person name="Qu J."/>
            <person name="Song X.-Z."/>
            <person name="Zhang L."/>
            <person name="Villasana D."/>
            <person name="Johnson A."/>
            <person name="Liu J."/>
            <person name="Liyanage D."/>
            <person name="Lorensuhewa L."/>
            <person name="Robinson T."/>
            <person name="Song A."/>
            <person name="Song B.-B."/>
            <person name="Dinh H."/>
            <person name="Thornton R."/>
            <person name="Coyle M."/>
            <person name="Francisco L."/>
            <person name="Jackson L."/>
            <person name="Javaid M."/>
            <person name="Korchina V."/>
            <person name="Kovar C."/>
            <person name="Mata R."/>
            <person name="Mathew T."/>
            <person name="Ngo R."/>
            <person name="Nguyen L."/>
            <person name="Nguyen N."/>
            <person name="Okwuonu G."/>
            <person name="Ongeri F."/>
            <person name="Pham C."/>
            <person name="Simmons D."/>
            <person name="Wilczek-Boney K."/>
            <person name="Hale W."/>
            <person name="Jakkamsetti A."/>
            <person name="Pham P."/>
            <person name="Ruth R."/>
            <person name="San Lucas F."/>
            <person name="Warren J."/>
            <person name="Zhang J."/>
            <person name="Zhao Z."/>
            <person name="Zhou C."/>
            <person name="Zhu D."/>
            <person name="Lee S."/>
            <person name="Bess C."/>
            <person name="Blankenburg K."/>
            <person name="Forbes L."/>
            <person name="Fu Q."/>
            <person name="Gubbala S."/>
            <person name="Hirani K."/>
            <person name="Jayaseelan J.C."/>
            <person name="Lara F."/>
            <person name="Munidasa M."/>
            <person name="Palculict T."/>
            <person name="Patil S."/>
            <person name="Pu L.-L."/>
            <person name="Saada N."/>
            <person name="Tang L."/>
            <person name="Weissenberger G."/>
            <person name="Zhu Y."/>
            <person name="Hemphill L."/>
            <person name="Shang Y."/>
            <person name="Youmans B."/>
            <person name="Ayvaz T."/>
            <person name="Ross M."/>
            <person name="Santibanez J."/>
            <person name="Aqrawi P."/>
            <person name="Gross S."/>
            <person name="Joshi V."/>
            <person name="Fowler G."/>
            <person name="Nazareth L."/>
            <person name="Reid J."/>
            <person name="Worley K."/>
            <person name="Petrosino J."/>
            <person name="Highlander S."/>
            <person name="Gibbs R."/>
        </authorList>
    </citation>
    <scope>NUCLEOTIDE SEQUENCE [LARGE SCALE GENOMIC DNA]</scope>
    <source>
        <strain evidence="2">DSM 15272</strain>
    </source>
</reference>